<dbReference type="InterPro" id="IPR045584">
    <property type="entry name" value="Pilin-like"/>
</dbReference>
<evidence type="ECO:0000256" key="1">
    <source>
        <dbReference type="ARBA" id="ARBA00005233"/>
    </source>
</evidence>
<keyword evidence="2" id="KW-0488">Methylation</keyword>
<sequence length="164" mass="17792">MKGTQRGFTLIELMIVVAIIGVLASIAIPQYQNYTARAQVSEAFNLASAYKTAISEYYSVRGRFPESNEDIGMPSDGNRSGNGGETSDDRYVGYIGVWPAAGDYAARVVMEMSDNANSAIAGKWVVMESQFSEGAIQWSCRTTTGAGNAMDEKYLPGSCRDQRD</sequence>
<feature type="transmembrane region" description="Helical" evidence="4">
    <location>
        <begin position="7"/>
        <end position="28"/>
    </location>
</feature>
<name>A0A1H8NUC9_9GAMM</name>
<dbReference type="NCBIfam" id="TIGR02532">
    <property type="entry name" value="IV_pilin_GFxxxE"/>
    <property type="match status" value="1"/>
</dbReference>
<proteinExistence type="inferred from homology"/>
<evidence type="ECO:0000256" key="2">
    <source>
        <dbReference type="ARBA" id="ARBA00022481"/>
    </source>
</evidence>
<reference evidence="5 6" key="1">
    <citation type="submission" date="2016-10" db="EMBL/GenBank/DDBJ databases">
        <authorList>
            <person name="de Groot N.N."/>
        </authorList>
    </citation>
    <scope>NUCLEOTIDE SEQUENCE [LARGE SCALE GENOMIC DNA]</scope>
    <source>
        <strain evidence="5 6">558</strain>
    </source>
</reference>
<dbReference type="Pfam" id="PF07963">
    <property type="entry name" value="N_methyl"/>
    <property type="match status" value="1"/>
</dbReference>
<evidence type="ECO:0000313" key="5">
    <source>
        <dbReference type="EMBL" id="SEO33122.1"/>
    </source>
</evidence>
<keyword evidence="3" id="KW-0281">Fimbrium</keyword>
<keyword evidence="4" id="KW-0472">Membrane</keyword>
<dbReference type="SUPFAM" id="SSF54523">
    <property type="entry name" value="Pili subunits"/>
    <property type="match status" value="1"/>
</dbReference>
<dbReference type="GO" id="GO:0007155">
    <property type="term" value="P:cell adhesion"/>
    <property type="evidence" value="ECO:0007669"/>
    <property type="project" value="InterPro"/>
</dbReference>
<dbReference type="PANTHER" id="PTHR30093:SF34">
    <property type="entry name" value="PREPILIN PEPTIDASE-DEPENDENT PROTEIN D"/>
    <property type="match status" value="1"/>
</dbReference>
<keyword evidence="4" id="KW-1133">Transmembrane helix</keyword>
<evidence type="ECO:0000256" key="4">
    <source>
        <dbReference type="SAM" id="Phobius"/>
    </source>
</evidence>
<dbReference type="STRING" id="77097.SAMN04490369_107121"/>
<protein>
    <submittedName>
        <fullName evidence="5">Type IV pilus assembly protein PilA</fullName>
    </submittedName>
</protein>
<dbReference type="GO" id="GO:0009289">
    <property type="term" value="C:pilus"/>
    <property type="evidence" value="ECO:0007669"/>
    <property type="project" value="InterPro"/>
</dbReference>
<evidence type="ECO:0000256" key="3">
    <source>
        <dbReference type="RuleBase" id="RU000389"/>
    </source>
</evidence>
<dbReference type="Gene3D" id="3.30.700.10">
    <property type="entry name" value="Glycoprotein, Type 4 Pilin"/>
    <property type="match status" value="1"/>
</dbReference>
<dbReference type="AlphaFoldDB" id="A0A1H8NUC9"/>
<organism evidence="5 6">
    <name type="scientific">Vreelandella aquamarina</name>
    <dbReference type="NCBI Taxonomy" id="77097"/>
    <lineage>
        <taxon>Bacteria</taxon>
        <taxon>Pseudomonadati</taxon>
        <taxon>Pseudomonadota</taxon>
        <taxon>Gammaproteobacteria</taxon>
        <taxon>Oceanospirillales</taxon>
        <taxon>Halomonadaceae</taxon>
        <taxon>Vreelandella</taxon>
    </lineage>
</organism>
<dbReference type="Proteomes" id="UP000199493">
    <property type="component" value="Unassembled WGS sequence"/>
</dbReference>
<dbReference type="InterPro" id="IPR012902">
    <property type="entry name" value="N_methyl_site"/>
</dbReference>
<keyword evidence="4" id="KW-0812">Transmembrane</keyword>
<accession>A0A1H8NUC9</accession>
<comment type="similarity">
    <text evidence="1 3">Belongs to the N-Me-Phe pilin family.</text>
</comment>
<dbReference type="EMBL" id="FODB01000071">
    <property type="protein sequence ID" value="SEO33122.1"/>
    <property type="molecule type" value="Genomic_DNA"/>
</dbReference>
<dbReference type="PANTHER" id="PTHR30093">
    <property type="entry name" value="GENERAL SECRETION PATHWAY PROTEIN G"/>
    <property type="match status" value="1"/>
</dbReference>
<dbReference type="Pfam" id="PF00114">
    <property type="entry name" value="Pilin"/>
    <property type="match status" value="1"/>
</dbReference>
<evidence type="ECO:0000313" key="6">
    <source>
        <dbReference type="Proteomes" id="UP000199493"/>
    </source>
</evidence>
<dbReference type="InterPro" id="IPR001082">
    <property type="entry name" value="Pilin"/>
</dbReference>
<gene>
    <name evidence="5" type="ORF">SAMN04490369_107121</name>
</gene>
<dbReference type="PROSITE" id="PS00409">
    <property type="entry name" value="PROKAR_NTER_METHYL"/>
    <property type="match status" value="1"/>
</dbReference>